<proteinExistence type="predicted"/>
<reference evidence="2" key="1">
    <citation type="submission" date="2014-07" db="EMBL/GenBank/DDBJ databases">
        <authorList>
            <person name="Martin A.A"/>
            <person name="De Silva N."/>
        </authorList>
    </citation>
    <scope>NUCLEOTIDE SEQUENCE</scope>
</reference>
<keyword evidence="1" id="KW-0472">Membrane</keyword>
<organism evidence="2 3">
    <name type="scientific">Strongyloides venezuelensis</name>
    <name type="common">Threadworm</name>
    <dbReference type="NCBI Taxonomy" id="75913"/>
    <lineage>
        <taxon>Eukaryota</taxon>
        <taxon>Metazoa</taxon>
        <taxon>Ecdysozoa</taxon>
        <taxon>Nematoda</taxon>
        <taxon>Chromadorea</taxon>
        <taxon>Rhabditida</taxon>
        <taxon>Tylenchina</taxon>
        <taxon>Panagrolaimomorpha</taxon>
        <taxon>Strongyloidoidea</taxon>
        <taxon>Strongyloididae</taxon>
        <taxon>Strongyloides</taxon>
    </lineage>
</organism>
<protein>
    <submittedName>
        <fullName evidence="3">MARVEL domain-containing protein</fullName>
    </submittedName>
</protein>
<feature type="transmembrane region" description="Helical" evidence="1">
    <location>
        <begin position="63"/>
        <end position="91"/>
    </location>
</feature>
<sequence length="174" mass="20254">MLETGYFITILVVRTFVLIFSIISLILILVGPGFCVTKTYQILGSDIKCYRFSVKYWYLVSNIIYIQIPIIVLTFFLSTFNFVIILCIQFYNIRLSQLILVLVDVITWIIFLLSTCGEFALILSFKYDQVQPFVEDISSTSYIIASILYLASFILILFELIISSLKWNHFYKDI</sequence>
<accession>A0A0K0FNH7</accession>
<dbReference type="WBParaSite" id="SVE_1055700.1">
    <property type="protein sequence ID" value="SVE_1055700.1"/>
    <property type="gene ID" value="SVE_1055700"/>
</dbReference>
<keyword evidence="1" id="KW-1133">Transmembrane helix</keyword>
<feature type="transmembrane region" description="Helical" evidence="1">
    <location>
        <begin position="7"/>
        <end position="30"/>
    </location>
</feature>
<evidence type="ECO:0000256" key="1">
    <source>
        <dbReference type="SAM" id="Phobius"/>
    </source>
</evidence>
<evidence type="ECO:0000313" key="2">
    <source>
        <dbReference type="Proteomes" id="UP000035680"/>
    </source>
</evidence>
<feature type="transmembrane region" description="Helical" evidence="1">
    <location>
        <begin position="98"/>
        <end position="122"/>
    </location>
</feature>
<keyword evidence="1" id="KW-0812">Transmembrane</keyword>
<keyword evidence="2" id="KW-1185">Reference proteome</keyword>
<dbReference type="AlphaFoldDB" id="A0A0K0FNH7"/>
<reference evidence="3" key="2">
    <citation type="submission" date="2015-08" db="UniProtKB">
        <authorList>
            <consortium name="WormBaseParasite"/>
        </authorList>
    </citation>
    <scope>IDENTIFICATION</scope>
</reference>
<name>A0A0K0FNH7_STRVS</name>
<dbReference type="Proteomes" id="UP000035680">
    <property type="component" value="Unassembled WGS sequence"/>
</dbReference>
<evidence type="ECO:0000313" key="3">
    <source>
        <dbReference type="WBParaSite" id="SVE_1055700.1"/>
    </source>
</evidence>
<feature type="transmembrane region" description="Helical" evidence="1">
    <location>
        <begin position="142"/>
        <end position="162"/>
    </location>
</feature>